<reference evidence="3" key="1">
    <citation type="submission" date="2015-07" db="EMBL/GenBank/DDBJ databases">
        <title>Whole genome sequence of an Ensifer adhaerens strain isolated from a cave pool in the Wind Cave National Park.</title>
        <authorList>
            <person name="Eng W.W.H."/>
            <person name="Gan H.M."/>
            <person name="Barton H.A."/>
            <person name="Savka M.A."/>
        </authorList>
    </citation>
    <scope>NUCLEOTIDE SEQUENCE [LARGE SCALE GENOMIC DNA]</scope>
    <source>
        <strain evidence="3">SD006</strain>
    </source>
</reference>
<evidence type="ECO:0000313" key="3">
    <source>
        <dbReference type="Proteomes" id="UP000037425"/>
    </source>
</evidence>
<feature type="compositionally biased region" description="Basic and acidic residues" evidence="1">
    <location>
        <begin position="10"/>
        <end position="25"/>
    </location>
</feature>
<dbReference type="InterPro" id="IPR025528">
    <property type="entry name" value="BrnA_antitoxin"/>
</dbReference>
<dbReference type="PATRIC" id="fig|106592.7.peg.4724"/>
<dbReference type="RefSeq" id="WP_053248625.1">
    <property type="nucleotide sequence ID" value="NZ_LGAP01000003.1"/>
</dbReference>
<comment type="caution">
    <text evidence="2">The sequence shown here is derived from an EMBL/GenBank/DDBJ whole genome shotgun (WGS) entry which is preliminary data.</text>
</comment>
<name>A0A0L8C099_ENSAD</name>
<proteinExistence type="predicted"/>
<evidence type="ECO:0008006" key="4">
    <source>
        <dbReference type="Google" id="ProtNLM"/>
    </source>
</evidence>
<dbReference type="EMBL" id="LGAP01000003">
    <property type="protein sequence ID" value="KOF20169.1"/>
    <property type="molecule type" value="Genomic_DNA"/>
</dbReference>
<evidence type="ECO:0000313" key="2">
    <source>
        <dbReference type="EMBL" id="KOF20169.1"/>
    </source>
</evidence>
<dbReference type="Proteomes" id="UP000037425">
    <property type="component" value="Unassembled WGS sequence"/>
</dbReference>
<accession>A0A0L8C099</accession>
<dbReference type="OrthoDB" id="361944at2"/>
<feature type="region of interest" description="Disordered" evidence="1">
    <location>
        <begin position="1"/>
        <end position="41"/>
    </location>
</feature>
<organism evidence="2 3">
    <name type="scientific">Ensifer adhaerens</name>
    <name type="common">Sinorhizobium morelense</name>
    <dbReference type="NCBI Taxonomy" id="106592"/>
    <lineage>
        <taxon>Bacteria</taxon>
        <taxon>Pseudomonadati</taxon>
        <taxon>Pseudomonadota</taxon>
        <taxon>Alphaproteobacteria</taxon>
        <taxon>Hyphomicrobiales</taxon>
        <taxon>Rhizobiaceae</taxon>
        <taxon>Sinorhizobium/Ensifer group</taxon>
        <taxon>Ensifer</taxon>
    </lineage>
</organism>
<dbReference type="Pfam" id="PF14384">
    <property type="entry name" value="BrnA_antitoxin"/>
    <property type="match status" value="1"/>
</dbReference>
<gene>
    <name evidence="2" type="ORF">AC244_09800</name>
</gene>
<evidence type="ECO:0000256" key="1">
    <source>
        <dbReference type="SAM" id="MobiDB-lite"/>
    </source>
</evidence>
<sequence>MTNQPRKVRRLSDKEEVEIQRKIASDPDAPEATDAQLSQARPFAEAFPDLAETIKRSRGRPAVDKPRQQISIRLDPDIIEHYKRNCGKGWQSRLNDDLRKVAGLKKAS</sequence>
<dbReference type="AlphaFoldDB" id="A0A0L8C099"/>
<protein>
    <recommendedName>
        <fullName evidence="4">BrnA antitoxin of type II toxin-antitoxin system</fullName>
    </recommendedName>
</protein>